<dbReference type="Proteomes" id="UP000198644">
    <property type="component" value="Unassembled WGS sequence"/>
</dbReference>
<proteinExistence type="predicted"/>
<keyword evidence="2" id="KW-1185">Reference proteome</keyword>
<dbReference type="STRING" id="650891.SAMN05216203_0425"/>
<name>A0A1I6GS98_9GAMM</name>
<dbReference type="EMBL" id="FOYW01000001">
    <property type="protein sequence ID" value="SFR45060.1"/>
    <property type="molecule type" value="Genomic_DNA"/>
</dbReference>
<dbReference type="RefSeq" id="WP_092008648.1">
    <property type="nucleotide sequence ID" value="NZ_FOYW01000001.1"/>
</dbReference>
<gene>
    <name evidence="1" type="ORF">SAMN05216203_0425</name>
</gene>
<dbReference type="OrthoDB" id="6365831at2"/>
<dbReference type="AlphaFoldDB" id="A0A1I6GS98"/>
<protein>
    <submittedName>
        <fullName evidence="1">Uncharacterized protein</fullName>
    </submittedName>
</protein>
<reference evidence="1 2" key="1">
    <citation type="submission" date="2016-10" db="EMBL/GenBank/DDBJ databases">
        <authorList>
            <person name="de Groot N.N."/>
        </authorList>
    </citation>
    <scope>NUCLEOTIDE SEQUENCE [LARGE SCALE GENOMIC DNA]</scope>
    <source>
        <strain evidence="1 2">CGMCC 1.9167</strain>
    </source>
</reference>
<sequence>MRGLLVLLLIVGLVALMTLGPRWLGRDGEVAGSSSELPGEGDESPCHPLSETCTWPLADGPASVSMKPLEQNELSLELKLPDNPDRVVMILLGVSMYMGEYPVGMQKQQAGRYHATFVPPFCTTGPEMVWQVTFEVDGRRLDTGPGLVFSPSEAFES</sequence>
<evidence type="ECO:0000313" key="2">
    <source>
        <dbReference type="Proteomes" id="UP000198644"/>
    </source>
</evidence>
<organism evidence="1 2">
    <name type="scientific">Marinobacter daqiaonensis</name>
    <dbReference type="NCBI Taxonomy" id="650891"/>
    <lineage>
        <taxon>Bacteria</taxon>
        <taxon>Pseudomonadati</taxon>
        <taxon>Pseudomonadota</taxon>
        <taxon>Gammaproteobacteria</taxon>
        <taxon>Pseudomonadales</taxon>
        <taxon>Marinobacteraceae</taxon>
        <taxon>Marinobacter</taxon>
    </lineage>
</organism>
<accession>A0A1I6GS98</accession>
<evidence type="ECO:0000313" key="1">
    <source>
        <dbReference type="EMBL" id="SFR45060.1"/>
    </source>
</evidence>